<dbReference type="EMBL" id="CP051461">
    <property type="protein sequence ID" value="QJC56626.1"/>
    <property type="molecule type" value="Genomic_DNA"/>
</dbReference>
<gene>
    <name evidence="1" type="ORF">HC248_01934</name>
</gene>
<evidence type="ECO:0000313" key="2">
    <source>
        <dbReference type="Proteomes" id="UP000502041"/>
    </source>
</evidence>
<sequence>MIKTLSISPSDALLRLPQVLLLYPISRSAWFAGIKTGRFPSSVKISTRSVAWRSSDIKVLVDSLKSI</sequence>
<organism evidence="1 2">
    <name type="scientific">Polaromonas vacuolata</name>
    <dbReference type="NCBI Taxonomy" id="37448"/>
    <lineage>
        <taxon>Bacteria</taxon>
        <taxon>Pseudomonadati</taxon>
        <taxon>Pseudomonadota</taxon>
        <taxon>Betaproteobacteria</taxon>
        <taxon>Burkholderiales</taxon>
        <taxon>Comamonadaceae</taxon>
        <taxon>Polaromonas</taxon>
    </lineage>
</organism>
<keyword evidence="2" id="KW-1185">Reference proteome</keyword>
<dbReference type="Proteomes" id="UP000502041">
    <property type="component" value="Chromosome"/>
</dbReference>
<proteinExistence type="predicted"/>
<dbReference type="InterPro" id="IPR010260">
    <property type="entry name" value="AlpA"/>
</dbReference>
<dbReference type="AlphaFoldDB" id="A0A6H2HAX6"/>
<accession>A0A6H2HAX6</accession>
<dbReference type="Pfam" id="PF05930">
    <property type="entry name" value="Phage_AlpA"/>
    <property type="match status" value="1"/>
</dbReference>
<evidence type="ECO:0000313" key="1">
    <source>
        <dbReference type="EMBL" id="QJC56626.1"/>
    </source>
</evidence>
<reference evidence="1 2" key="1">
    <citation type="submission" date="2020-04" db="EMBL/GenBank/DDBJ databases">
        <title>Complete genome of a Psychrophilic, Marine, Gas Vacuolate Bacterium Polaromonas vacuolata KCTC 22033T.</title>
        <authorList>
            <person name="Hwang K."/>
            <person name="Kim K.M."/>
        </authorList>
    </citation>
    <scope>NUCLEOTIDE SEQUENCE [LARGE SCALE GENOMIC DNA]</scope>
    <source>
        <strain evidence="1 2">KCTC 22033</strain>
    </source>
</reference>
<name>A0A6H2HAX6_9BURK</name>
<evidence type="ECO:0008006" key="3">
    <source>
        <dbReference type="Google" id="ProtNLM"/>
    </source>
</evidence>
<protein>
    <recommendedName>
        <fullName evidence="3">Prophage CP4-57 regulatory protein AlpA</fullName>
    </recommendedName>
</protein>
<dbReference type="RefSeq" id="WP_168922303.1">
    <property type="nucleotide sequence ID" value="NZ_CP051461.1"/>
</dbReference>
<dbReference type="KEGG" id="pvac:HC248_01934"/>
<dbReference type="Gene3D" id="1.10.238.160">
    <property type="match status" value="1"/>
</dbReference>